<sequence>MNLLGGLDEDEHALVSLLFCHFESLVRSIGEAMRRLIKFCYVQTIPGILQLLSLSPLSLEGRWSAKTLLFYNYFGPLFAHRQSPDSPLLISQKPLTSRSRATMIRTYLWFVILVP</sequence>
<comment type="caution">
    <text evidence="1">The sequence shown here is derived from an EMBL/GenBank/DDBJ whole genome shotgun (WGS) entry which is preliminary data.</text>
</comment>
<accession>A0ACC0M798</accession>
<evidence type="ECO:0000313" key="2">
    <source>
        <dbReference type="Proteomes" id="UP001062846"/>
    </source>
</evidence>
<keyword evidence="2" id="KW-1185">Reference proteome</keyword>
<protein>
    <submittedName>
        <fullName evidence="1">Uncharacterized protein</fullName>
    </submittedName>
</protein>
<gene>
    <name evidence="1" type="ORF">RHMOL_Rhmol10G0286700</name>
</gene>
<proteinExistence type="predicted"/>
<dbReference type="EMBL" id="CM046397">
    <property type="protein sequence ID" value="KAI8536825.1"/>
    <property type="molecule type" value="Genomic_DNA"/>
</dbReference>
<dbReference type="Proteomes" id="UP001062846">
    <property type="component" value="Chromosome 10"/>
</dbReference>
<organism evidence="1 2">
    <name type="scientific">Rhododendron molle</name>
    <name type="common">Chinese azalea</name>
    <name type="synonym">Azalea mollis</name>
    <dbReference type="NCBI Taxonomy" id="49168"/>
    <lineage>
        <taxon>Eukaryota</taxon>
        <taxon>Viridiplantae</taxon>
        <taxon>Streptophyta</taxon>
        <taxon>Embryophyta</taxon>
        <taxon>Tracheophyta</taxon>
        <taxon>Spermatophyta</taxon>
        <taxon>Magnoliopsida</taxon>
        <taxon>eudicotyledons</taxon>
        <taxon>Gunneridae</taxon>
        <taxon>Pentapetalae</taxon>
        <taxon>asterids</taxon>
        <taxon>Ericales</taxon>
        <taxon>Ericaceae</taxon>
        <taxon>Ericoideae</taxon>
        <taxon>Rhodoreae</taxon>
        <taxon>Rhododendron</taxon>
    </lineage>
</organism>
<evidence type="ECO:0000313" key="1">
    <source>
        <dbReference type="EMBL" id="KAI8536825.1"/>
    </source>
</evidence>
<reference evidence="1" key="1">
    <citation type="submission" date="2022-02" db="EMBL/GenBank/DDBJ databases">
        <title>Plant Genome Project.</title>
        <authorList>
            <person name="Zhang R.-G."/>
        </authorList>
    </citation>
    <scope>NUCLEOTIDE SEQUENCE</scope>
    <source>
        <strain evidence="1">AT1</strain>
    </source>
</reference>
<name>A0ACC0M798_RHOML</name>